<feature type="compositionally biased region" description="Gly residues" evidence="1">
    <location>
        <begin position="325"/>
        <end position="336"/>
    </location>
</feature>
<keyword evidence="2" id="KW-1133">Transmembrane helix</keyword>
<reference evidence="3" key="2">
    <citation type="submission" date="2023-06" db="EMBL/GenBank/DDBJ databases">
        <authorList>
            <consortium name="Lawrence Berkeley National Laboratory"/>
            <person name="Haridas S."/>
            <person name="Hensen N."/>
            <person name="Bonometti L."/>
            <person name="Westerberg I."/>
            <person name="Brannstrom I.O."/>
            <person name="Guillou S."/>
            <person name="Cros-Aarteil S."/>
            <person name="Calhoun S."/>
            <person name="Kuo A."/>
            <person name="Mondo S."/>
            <person name="Pangilinan J."/>
            <person name="Riley R."/>
            <person name="LaButti K."/>
            <person name="Andreopoulos B."/>
            <person name="Lipzen A."/>
            <person name="Chen C."/>
            <person name="Yanf M."/>
            <person name="Daum C."/>
            <person name="Ng V."/>
            <person name="Clum A."/>
            <person name="Steindorff A."/>
            <person name="Ohm R."/>
            <person name="Martin F."/>
            <person name="Silar P."/>
            <person name="Natvig D."/>
            <person name="Lalanne C."/>
            <person name="Gautier V."/>
            <person name="Ament-velasquez S.L."/>
            <person name="Kruys A."/>
            <person name="Hutchinson M.I."/>
            <person name="Powell A.J."/>
            <person name="Barry K."/>
            <person name="Miller A.N."/>
            <person name="Grigoriev I.V."/>
            <person name="Debuchy R."/>
            <person name="Gladieux P."/>
            <person name="Thoren M.H."/>
            <person name="Johannesson H."/>
        </authorList>
    </citation>
    <scope>NUCLEOTIDE SEQUENCE</scope>
    <source>
        <strain evidence="3">CBS 232.78</strain>
    </source>
</reference>
<evidence type="ECO:0000256" key="1">
    <source>
        <dbReference type="SAM" id="MobiDB-lite"/>
    </source>
</evidence>
<dbReference type="EMBL" id="JAULSW010000008">
    <property type="protein sequence ID" value="KAK3372708.1"/>
    <property type="molecule type" value="Genomic_DNA"/>
</dbReference>
<feature type="compositionally biased region" description="Low complexity" evidence="1">
    <location>
        <begin position="376"/>
        <end position="399"/>
    </location>
</feature>
<feature type="region of interest" description="Disordered" evidence="1">
    <location>
        <begin position="357"/>
        <end position="399"/>
    </location>
</feature>
<feature type="transmembrane region" description="Helical" evidence="2">
    <location>
        <begin position="115"/>
        <end position="135"/>
    </location>
</feature>
<proteinExistence type="predicted"/>
<feature type="transmembrane region" description="Helical" evidence="2">
    <location>
        <begin position="272"/>
        <end position="293"/>
    </location>
</feature>
<sequence length="399" mass="44032">MAQVCTYPGSPDLYGLGLRTGIYLLWFALLLGSFIAKTTVTTLRFILSLFISASFLAWIIQTSNNALRPVDAYIVLLLTYGVYYWLIPVYLWRLVTACNPFWDPTRWPKVPTTTVYRRMELLLVLGLTCFQMWFWSTGINSLPRDGGVGNGCGVVQGGEEWGFFFSKVPLHAGLFVAVNIVFAVFLLVCVTVSLGLELGCWVPPRWMRRNERRFERHLDRLESQGEDEYPWRRGLQTLQALSNLTVTTTLVVAIELTIQWNNLTAVNDTSTVSQMVPLIIGAGLMAHVFYVWFNPRHDREIRRAIDPYYWRRRGSSKSSSEGTSTTGGGGGGGPGGDPWRRPGVAFVRPAYYPPGRVFGTPFSPGGPRGPPPPGGAPRVVTAEGPSSQSSASSAAPAAA</sequence>
<feature type="transmembrane region" description="Helical" evidence="2">
    <location>
        <begin position="16"/>
        <end position="36"/>
    </location>
</feature>
<dbReference type="Proteomes" id="UP001285441">
    <property type="component" value="Unassembled WGS sequence"/>
</dbReference>
<evidence type="ECO:0000313" key="3">
    <source>
        <dbReference type="EMBL" id="KAK3372708.1"/>
    </source>
</evidence>
<feature type="transmembrane region" description="Helical" evidence="2">
    <location>
        <begin position="240"/>
        <end position="260"/>
    </location>
</feature>
<name>A0AAE0K9N5_9PEZI</name>
<reference evidence="3" key="1">
    <citation type="journal article" date="2023" name="Mol. Phylogenet. Evol.">
        <title>Genome-scale phylogeny and comparative genomics of the fungal order Sordariales.</title>
        <authorList>
            <person name="Hensen N."/>
            <person name="Bonometti L."/>
            <person name="Westerberg I."/>
            <person name="Brannstrom I.O."/>
            <person name="Guillou S."/>
            <person name="Cros-Aarteil S."/>
            <person name="Calhoun S."/>
            <person name="Haridas S."/>
            <person name="Kuo A."/>
            <person name="Mondo S."/>
            <person name="Pangilinan J."/>
            <person name="Riley R."/>
            <person name="LaButti K."/>
            <person name="Andreopoulos B."/>
            <person name="Lipzen A."/>
            <person name="Chen C."/>
            <person name="Yan M."/>
            <person name="Daum C."/>
            <person name="Ng V."/>
            <person name="Clum A."/>
            <person name="Steindorff A."/>
            <person name="Ohm R.A."/>
            <person name="Martin F."/>
            <person name="Silar P."/>
            <person name="Natvig D.O."/>
            <person name="Lalanne C."/>
            <person name="Gautier V."/>
            <person name="Ament-Velasquez S.L."/>
            <person name="Kruys A."/>
            <person name="Hutchinson M.I."/>
            <person name="Powell A.J."/>
            <person name="Barry K."/>
            <person name="Miller A.N."/>
            <person name="Grigoriev I.V."/>
            <person name="Debuchy R."/>
            <person name="Gladieux P."/>
            <person name="Hiltunen Thoren M."/>
            <person name="Johannesson H."/>
        </authorList>
    </citation>
    <scope>NUCLEOTIDE SEQUENCE</scope>
    <source>
        <strain evidence="3">CBS 232.78</strain>
    </source>
</reference>
<evidence type="ECO:0000256" key="2">
    <source>
        <dbReference type="SAM" id="Phobius"/>
    </source>
</evidence>
<organism evidence="3 4">
    <name type="scientific">Podospora didyma</name>
    <dbReference type="NCBI Taxonomy" id="330526"/>
    <lineage>
        <taxon>Eukaryota</taxon>
        <taxon>Fungi</taxon>
        <taxon>Dikarya</taxon>
        <taxon>Ascomycota</taxon>
        <taxon>Pezizomycotina</taxon>
        <taxon>Sordariomycetes</taxon>
        <taxon>Sordariomycetidae</taxon>
        <taxon>Sordariales</taxon>
        <taxon>Podosporaceae</taxon>
        <taxon>Podospora</taxon>
    </lineage>
</organism>
<accession>A0AAE0K9N5</accession>
<protein>
    <submittedName>
        <fullName evidence="3">Uncharacterized protein</fullName>
    </submittedName>
</protein>
<dbReference type="AlphaFoldDB" id="A0AAE0K9N5"/>
<feature type="transmembrane region" description="Helical" evidence="2">
    <location>
        <begin position="72"/>
        <end position="95"/>
    </location>
</feature>
<evidence type="ECO:0000313" key="4">
    <source>
        <dbReference type="Proteomes" id="UP001285441"/>
    </source>
</evidence>
<keyword evidence="2" id="KW-0472">Membrane</keyword>
<keyword evidence="2" id="KW-0812">Transmembrane</keyword>
<keyword evidence="4" id="KW-1185">Reference proteome</keyword>
<feature type="region of interest" description="Disordered" evidence="1">
    <location>
        <begin position="312"/>
        <end position="344"/>
    </location>
</feature>
<feature type="transmembrane region" description="Helical" evidence="2">
    <location>
        <begin position="43"/>
        <end position="60"/>
    </location>
</feature>
<feature type="transmembrane region" description="Helical" evidence="2">
    <location>
        <begin position="174"/>
        <end position="202"/>
    </location>
</feature>
<gene>
    <name evidence="3" type="ORF">B0H63DRAFT_302670</name>
</gene>
<comment type="caution">
    <text evidence="3">The sequence shown here is derived from an EMBL/GenBank/DDBJ whole genome shotgun (WGS) entry which is preliminary data.</text>
</comment>